<organism evidence="8 9">
    <name type="scientific">Gordonibacter pamelaeae</name>
    <dbReference type="NCBI Taxonomy" id="471189"/>
    <lineage>
        <taxon>Bacteria</taxon>
        <taxon>Bacillati</taxon>
        <taxon>Actinomycetota</taxon>
        <taxon>Coriobacteriia</taxon>
        <taxon>Eggerthellales</taxon>
        <taxon>Eggerthellaceae</taxon>
        <taxon>Gordonibacter</taxon>
    </lineage>
</organism>
<dbReference type="GeneID" id="78359269"/>
<evidence type="ECO:0000256" key="6">
    <source>
        <dbReference type="SAM" id="Phobius"/>
    </source>
</evidence>
<evidence type="ECO:0000313" key="9">
    <source>
        <dbReference type="Proteomes" id="UP000254000"/>
    </source>
</evidence>
<dbReference type="InterPro" id="IPR003474">
    <property type="entry name" value="Glcn_transporter"/>
</dbReference>
<feature type="transmembrane region" description="Helical" evidence="6">
    <location>
        <begin position="415"/>
        <end position="438"/>
    </location>
</feature>
<gene>
    <name evidence="8" type="ORF">C1877_06060</name>
</gene>
<evidence type="ECO:0000256" key="2">
    <source>
        <dbReference type="ARBA" id="ARBA00022448"/>
    </source>
</evidence>
<dbReference type="OrthoDB" id="86125at2"/>
<evidence type="ECO:0000256" key="5">
    <source>
        <dbReference type="ARBA" id="ARBA00023136"/>
    </source>
</evidence>
<dbReference type="EMBL" id="PPTS01000003">
    <property type="protein sequence ID" value="RDB65676.1"/>
    <property type="molecule type" value="Genomic_DNA"/>
</dbReference>
<accession>A0A369M5D9</accession>
<feature type="transmembrane region" description="Helical" evidence="6">
    <location>
        <begin position="380"/>
        <end position="403"/>
    </location>
</feature>
<comment type="caution">
    <text evidence="8">The sequence shown here is derived from an EMBL/GenBank/DDBJ whole genome shotgun (WGS) entry which is preliminary data.</text>
</comment>
<keyword evidence="9" id="KW-1185">Reference proteome</keyword>
<dbReference type="Pfam" id="PF03600">
    <property type="entry name" value="CitMHS"/>
    <property type="match status" value="1"/>
</dbReference>
<feature type="transmembrane region" description="Helical" evidence="6">
    <location>
        <begin position="263"/>
        <end position="283"/>
    </location>
</feature>
<evidence type="ECO:0000256" key="1">
    <source>
        <dbReference type="ARBA" id="ARBA00004141"/>
    </source>
</evidence>
<feature type="transmembrane region" description="Helical" evidence="6">
    <location>
        <begin position="186"/>
        <end position="208"/>
    </location>
</feature>
<proteinExistence type="predicted"/>
<dbReference type="GO" id="GO:0015128">
    <property type="term" value="F:gluconate transmembrane transporter activity"/>
    <property type="evidence" value="ECO:0007669"/>
    <property type="project" value="InterPro"/>
</dbReference>
<dbReference type="PANTHER" id="PTHR30354">
    <property type="entry name" value="GNT FAMILY GLUCONATE TRANSPORTER"/>
    <property type="match status" value="1"/>
</dbReference>
<keyword evidence="2" id="KW-0813">Transport</keyword>
<keyword evidence="4 6" id="KW-1133">Transmembrane helix</keyword>
<reference evidence="8 9" key="1">
    <citation type="journal article" date="2018" name="Elife">
        <title>Discovery and characterization of a prevalent human gut bacterial enzyme sufficient for the inactivation of a family of plant toxins.</title>
        <authorList>
            <person name="Koppel N."/>
            <person name="Bisanz J.E."/>
            <person name="Pandelia M.E."/>
            <person name="Turnbaugh P.J."/>
            <person name="Balskus E.P."/>
        </authorList>
    </citation>
    <scope>NUCLEOTIDE SEQUENCE [LARGE SCALE GENOMIC DNA]</scope>
    <source>
        <strain evidence="8 9">3C</strain>
    </source>
</reference>
<dbReference type="RefSeq" id="WP_114568674.1">
    <property type="nucleotide sequence ID" value="NZ_CABMMS010000003.1"/>
</dbReference>
<evidence type="ECO:0000256" key="4">
    <source>
        <dbReference type="ARBA" id="ARBA00022989"/>
    </source>
</evidence>
<dbReference type="PANTHER" id="PTHR30354:SF7">
    <property type="entry name" value="BLL7963 PROTEIN"/>
    <property type="match status" value="1"/>
</dbReference>
<feature type="transmembrane region" description="Helical" evidence="6">
    <location>
        <begin position="144"/>
        <end position="174"/>
    </location>
</feature>
<feature type="transmembrane region" description="Helical" evidence="6">
    <location>
        <begin position="31"/>
        <end position="51"/>
    </location>
</feature>
<protein>
    <recommendedName>
        <fullName evidence="7">Citrate transporter-like domain-containing protein</fullName>
    </recommendedName>
</protein>
<evidence type="ECO:0000313" key="8">
    <source>
        <dbReference type="EMBL" id="RDB65676.1"/>
    </source>
</evidence>
<evidence type="ECO:0000256" key="3">
    <source>
        <dbReference type="ARBA" id="ARBA00022692"/>
    </source>
</evidence>
<sequence length="439" mass="44328">MEWIGVAGIVVGLVFFVIAAMKGWNVLVTSIVTAIIIALTNGMDIAVAMVGGESSYVTGLAGFVQKNLLIFMGAAILGEYIDKSGAAKSIARAIMGKVGTKSPYLVLLGIAGVGAILTYAGISMFVAMFALIPLARPLFKECNIPWHLFCAAWSLAACSFTMAMIPGVPAIAWINAANGCGVSLTAAPVLGITGSVIAIAVSCVYIKFALKRAQAKGEGYEAPAGEVAEDDDRALPSLLVALLPLILLIVIIIAGSQLGVANVVYIAMIVAVVASMVAFNKYIDSQRDVMGNGAKNSLGPALFTSAAVGVGTVAAASVGFTVIYEAIFNMPGGTYVSAATMAAVLGGVMGSGSGAVGIIAGNFLEPYLATGVDPAALAKIIATSATIGGALPNSGAMFGMLAAMGLTHKNSYKHIAAISIGAGLCALVAMIVLANIGIV</sequence>
<keyword evidence="5 6" id="KW-0472">Membrane</keyword>
<keyword evidence="3 6" id="KW-0812">Transmembrane</keyword>
<feature type="transmembrane region" description="Helical" evidence="6">
    <location>
        <begin position="336"/>
        <end position="360"/>
    </location>
</feature>
<name>A0A369M5D9_9ACTN</name>
<dbReference type="AlphaFoldDB" id="A0A369M5D9"/>
<dbReference type="Proteomes" id="UP000254000">
    <property type="component" value="Unassembled WGS sequence"/>
</dbReference>
<feature type="domain" description="Citrate transporter-like" evidence="7">
    <location>
        <begin position="17"/>
        <end position="271"/>
    </location>
</feature>
<feature type="transmembrane region" description="Helical" evidence="6">
    <location>
        <begin position="102"/>
        <end position="132"/>
    </location>
</feature>
<feature type="transmembrane region" description="Helical" evidence="6">
    <location>
        <begin position="303"/>
        <end position="324"/>
    </location>
</feature>
<feature type="transmembrane region" description="Helical" evidence="6">
    <location>
        <begin position="6"/>
        <end position="24"/>
    </location>
</feature>
<feature type="transmembrane region" description="Helical" evidence="6">
    <location>
        <begin position="234"/>
        <end position="256"/>
    </location>
</feature>
<comment type="subcellular location">
    <subcellularLocation>
        <location evidence="1">Membrane</location>
        <topology evidence="1">Multi-pass membrane protein</topology>
    </subcellularLocation>
</comment>
<evidence type="ECO:0000259" key="7">
    <source>
        <dbReference type="Pfam" id="PF03600"/>
    </source>
</evidence>
<dbReference type="GO" id="GO:0005886">
    <property type="term" value="C:plasma membrane"/>
    <property type="evidence" value="ECO:0007669"/>
    <property type="project" value="TreeGrafter"/>
</dbReference>
<dbReference type="InterPro" id="IPR004680">
    <property type="entry name" value="Cit_transptr-like_dom"/>
</dbReference>